<accession>A0ABT1DSZ8</accession>
<proteinExistence type="predicted"/>
<dbReference type="PANTHER" id="PTHR16305">
    <property type="entry name" value="TESTICULAR SOLUBLE ADENYLYL CYCLASE"/>
    <property type="match status" value="1"/>
</dbReference>
<dbReference type="Gene3D" id="1.10.10.10">
    <property type="entry name" value="Winged helix-like DNA-binding domain superfamily/Winged helix DNA-binding domain"/>
    <property type="match status" value="1"/>
</dbReference>
<dbReference type="RefSeq" id="WP_253240039.1">
    <property type="nucleotide sequence ID" value="NZ_JAMYJR010000028.1"/>
</dbReference>
<dbReference type="Proteomes" id="UP001523369">
    <property type="component" value="Unassembled WGS sequence"/>
</dbReference>
<dbReference type="InterPro" id="IPR036388">
    <property type="entry name" value="WH-like_DNA-bd_sf"/>
</dbReference>
<dbReference type="Pfam" id="PF13191">
    <property type="entry name" value="AAA_16"/>
    <property type="match status" value="1"/>
</dbReference>
<evidence type="ECO:0000313" key="4">
    <source>
        <dbReference type="EMBL" id="MCO8273961.1"/>
    </source>
</evidence>
<name>A0ABT1DSZ8_9ACTN</name>
<keyword evidence="1" id="KW-0547">Nucleotide-binding</keyword>
<organism evidence="4 5">
    <name type="scientific">Paractinoplanes aksuensis</name>
    <dbReference type="NCBI Taxonomy" id="2939490"/>
    <lineage>
        <taxon>Bacteria</taxon>
        <taxon>Bacillati</taxon>
        <taxon>Actinomycetota</taxon>
        <taxon>Actinomycetes</taxon>
        <taxon>Micromonosporales</taxon>
        <taxon>Micromonosporaceae</taxon>
        <taxon>Paractinoplanes</taxon>
    </lineage>
</organism>
<dbReference type="CDD" id="cd06170">
    <property type="entry name" value="LuxR_C_like"/>
    <property type="match status" value="1"/>
</dbReference>
<keyword evidence="5" id="KW-1185">Reference proteome</keyword>
<dbReference type="InterPro" id="IPR027417">
    <property type="entry name" value="P-loop_NTPase"/>
</dbReference>
<dbReference type="Pfam" id="PF00196">
    <property type="entry name" value="GerE"/>
    <property type="match status" value="1"/>
</dbReference>
<evidence type="ECO:0000313" key="5">
    <source>
        <dbReference type="Proteomes" id="UP001523369"/>
    </source>
</evidence>
<reference evidence="4 5" key="1">
    <citation type="submission" date="2022-06" db="EMBL/GenBank/DDBJ databases">
        <title>New Species of the Genus Actinoplanes, ActinopZanes ferrugineus.</title>
        <authorList>
            <person name="Ding P."/>
        </authorList>
    </citation>
    <scope>NUCLEOTIDE SEQUENCE [LARGE SCALE GENOMIC DNA]</scope>
    <source>
        <strain evidence="4 5">TRM88003</strain>
    </source>
</reference>
<keyword evidence="2" id="KW-0067">ATP-binding</keyword>
<feature type="domain" description="HTH luxR-type" evidence="3">
    <location>
        <begin position="844"/>
        <end position="908"/>
    </location>
</feature>
<dbReference type="Gene3D" id="1.25.40.10">
    <property type="entry name" value="Tetratricopeptide repeat domain"/>
    <property type="match status" value="1"/>
</dbReference>
<dbReference type="SUPFAM" id="SSF52540">
    <property type="entry name" value="P-loop containing nucleoside triphosphate hydrolases"/>
    <property type="match status" value="1"/>
</dbReference>
<dbReference type="EMBL" id="JAMYJR010000028">
    <property type="protein sequence ID" value="MCO8273961.1"/>
    <property type="molecule type" value="Genomic_DNA"/>
</dbReference>
<gene>
    <name evidence="4" type="ORF">M1L60_25510</name>
</gene>
<dbReference type="InterPro" id="IPR011990">
    <property type="entry name" value="TPR-like_helical_dom_sf"/>
</dbReference>
<sequence length="908" mass="96289">MPAPTPSFIGREQELSRLGELLGEVGPGGRAIVVEGEAGIGKSTFVDAVAALAGGRGFRELRCTGVHSETTSGFAGLHELLHPVLDRLDTLPAKQRQALEVALGQADGPTPSRLMTGLATLGLLEEYASEQPTLVVVEDAQWLDASSAQALAFAARRLTQARILLIATVRPGFEVFPSIPVLALGSLTPDESERVLRDQHPVLDAATRALVLAEAVGNPLALHELPQALATGTRPDGEHWLPMTRRLEQAFLAGAADLPASSRRMLLLIAAAPESSLRHLLAAASGAGLNLGDLGPIEQAGLATVTGDRILLRHPLVRSAVYGAASFADRMAAHRTLAAAATDPDRAAWHAAAATPDYNDEVAAALEASANRARDRSALIEAVAALRRSAALSASVTDRARRLAAGAEIARQAGEVADSVLLVRTAWPLADDPDVLAQLILTEVALGASAAVPGHTTDELLDLVDRMAGPDGDAHRTQRLRVLATAATAHAIHMLPGDLRERLDRALADADGGTGSLHALVGHVLIDPARYAARAREQLPDLARRVREFLSASRSPSRSQMIIGAGLLAEALHDLPAALDCWDLGVDHFHRAGAPGDEAWILRQRALVRVGLGRLRDGLSDAEMALRLSTDLGLRVTTADAGTIAARAYAWQGDNDRARAALEHAEGLDVTFIRARSSWAAGLVALNEHRYEQAWTALSAAQASATTGLWSLADLTEAAVRTERGSQVLPLLEAAARQAEAFARPYLDNLVRRGLAQVEPGPEAEEHYEAALAGSAGNPGRLEVARTRLAYGSWLRRRKRIVDAREHLGAALRAFETAGALPWAERATIELRAAGVAPAASRPAGPASAQLTPQELRIVELAAEGLTNKEIADQLYLSHRTIATHLYKVFPKLGISNRNQLRSALVTE</sequence>
<dbReference type="PANTHER" id="PTHR16305:SF35">
    <property type="entry name" value="TRANSCRIPTIONAL ACTIVATOR DOMAIN"/>
    <property type="match status" value="1"/>
</dbReference>
<evidence type="ECO:0000256" key="2">
    <source>
        <dbReference type="ARBA" id="ARBA00022840"/>
    </source>
</evidence>
<dbReference type="InterPro" id="IPR016032">
    <property type="entry name" value="Sig_transdc_resp-reg_C-effctor"/>
</dbReference>
<comment type="caution">
    <text evidence="4">The sequence shown here is derived from an EMBL/GenBank/DDBJ whole genome shotgun (WGS) entry which is preliminary data.</text>
</comment>
<dbReference type="SMART" id="SM00421">
    <property type="entry name" value="HTH_LUXR"/>
    <property type="match status" value="1"/>
</dbReference>
<evidence type="ECO:0000256" key="1">
    <source>
        <dbReference type="ARBA" id="ARBA00022741"/>
    </source>
</evidence>
<evidence type="ECO:0000259" key="3">
    <source>
        <dbReference type="PROSITE" id="PS50043"/>
    </source>
</evidence>
<dbReference type="InterPro" id="IPR000792">
    <property type="entry name" value="Tscrpt_reg_LuxR_C"/>
</dbReference>
<dbReference type="PROSITE" id="PS50043">
    <property type="entry name" value="HTH_LUXR_2"/>
    <property type="match status" value="1"/>
</dbReference>
<dbReference type="SUPFAM" id="SSF48452">
    <property type="entry name" value="TPR-like"/>
    <property type="match status" value="1"/>
</dbReference>
<dbReference type="Gene3D" id="3.40.50.300">
    <property type="entry name" value="P-loop containing nucleotide triphosphate hydrolases"/>
    <property type="match status" value="1"/>
</dbReference>
<dbReference type="SUPFAM" id="SSF46894">
    <property type="entry name" value="C-terminal effector domain of the bipartite response regulators"/>
    <property type="match status" value="1"/>
</dbReference>
<protein>
    <submittedName>
        <fullName evidence="4">LuxR family transcriptional regulator</fullName>
    </submittedName>
</protein>
<dbReference type="InterPro" id="IPR041664">
    <property type="entry name" value="AAA_16"/>
</dbReference>
<dbReference type="PRINTS" id="PR00038">
    <property type="entry name" value="HTHLUXR"/>
</dbReference>